<dbReference type="WBParaSite" id="BTMF_0001101001-mRNA-1">
    <property type="protein sequence ID" value="BTMF_0001101001-mRNA-1"/>
    <property type="gene ID" value="BTMF_0001101001"/>
</dbReference>
<protein>
    <submittedName>
        <fullName evidence="3">Transposase</fullName>
    </submittedName>
</protein>
<reference evidence="1 2" key="2">
    <citation type="submission" date="2018-11" db="EMBL/GenBank/DDBJ databases">
        <authorList>
            <consortium name="Pathogen Informatics"/>
        </authorList>
    </citation>
    <scope>NUCLEOTIDE SEQUENCE [LARGE SCALE GENOMIC DNA]</scope>
</reference>
<keyword evidence="2" id="KW-1185">Reference proteome</keyword>
<gene>
    <name evidence="1" type="ORF">BTMF_LOCUS9044</name>
</gene>
<dbReference type="AlphaFoldDB" id="A0A0R3QTF8"/>
<accession>A0A0R3QTF8</accession>
<name>A0A0R3QTF8_9BILA</name>
<reference evidence="3" key="1">
    <citation type="submission" date="2017-02" db="UniProtKB">
        <authorList>
            <consortium name="WormBaseParasite"/>
        </authorList>
    </citation>
    <scope>IDENTIFICATION</scope>
</reference>
<proteinExistence type="predicted"/>
<evidence type="ECO:0000313" key="2">
    <source>
        <dbReference type="Proteomes" id="UP000280834"/>
    </source>
</evidence>
<sequence length="78" mass="9261">MQLQTVIENFKATVPRSHYTLAVRNVKKIEQKNKQKAVSNSDIESNLLHMLAHHSNKKWRTKRYKKVIEADSTMRQKR</sequence>
<organism evidence="3">
    <name type="scientific">Brugia timori</name>
    <dbReference type="NCBI Taxonomy" id="42155"/>
    <lineage>
        <taxon>Eukaryota</taxon>
        <taxon>Metazoa</taxon>
        <taxon>Ecdysozoa</taxon>
        <taxon>Nematoda</taxon>
        <taxon>Chromadorea</taxon>
        <taxon>Rhabditida</taxon>
        <taxon>Spirurina</taxon>
        <taxon>Spiruromorpha</taxon>
        <taxon>Filarioidea</taxon>
        <taxon>Onchocercidae</taxon>
        <taxon>Brugia</taxon>
    </lineage>
</organism>
<evidence type="ECO:0000313" key="3">
    <source>
        <dbReference type="WBParaSite" id="BTMF_0001101001-mRNA-1"/>
    </source>
</evidence>
<evidence type="ECO:0000313" key="1">
    <source>
        <dbReference type="EMBL" id="VDO30402.1"/>
    </source>
</evidence>
<dbReference type="Proteomes" id="UP000280834">
    <property type="component" value="Unassembled WGS sequence"/>
</dbReference>
<dbReference type="EMBL" id="UZAG01016734">
    <property type="protein sequence ID" value="VDO30402.1"/>
    <property type="molecule type" value="Genomic_DNA"/>
</dbReference>